<accession>A0ABY1LPE0</accession>
<comment type="caution">
    <text evidence="3">The sequence shown here is derived from an EMBL/GenBank/DDBJ whole genome shotgun (WGS) entry which is preliminary data.</text>
</comment>
<keyword evidence="2" id="KW-0812">Transmembrane</keyword>
<gene>
    <name evidence="3" type="ORF">SAMN06295973_3145</name>
</gene>
<name>A0ABY1LPE0_9MICO</name>
<feature type="transmembrane region" description="Helical" evidence="2">
    <location>
        <begin position="29"/>
        <end position="50"/>
    </location>
</feature>
<proteinExistence type="predicted"/>
<evidence type="ECO:0000256" key="2">
    <source>
        <dbReference type="SAM" id="Phobius"/>
    </source>
</evidence>
<organism evidence="3 4">
    <name type="scientific">Plantibacter cousiniae</name>
    <name type="common">nom. nud.</name>
    <dbReference type="NCBI Taxonomy" id="199709"/>
    <lineage>
        <taxon>Bacteria</taxon>
        <taxon>Bacillati</taxon>
        <taxon>Actinomycetota</taxon>
        <taxon>Actinomycetes</taxon>
        <taxon>Micrococcales</taxon>
        <taxon>Microbacteriaceae</taxon>
        <taxon>Plantibacter</taxon>
    </lineage>
</organism>
<keyword evidence="2" id="KW-0472">Membrane</keyword>
<dbReference type="Proteomes" id="UP000190827">
    <property type="component" value="Unassembled WGS sequence"/>
</dbReference>
<dbReference type="SUPFAM" id="SSF110296">
    <property type="entry name" value="Oligoxyloglucan reducing end-specific cellobiohydrolase"/>
    <property type="match status" value="1"/>
</dbReference>
<feature type="region of interest" description="Disordered" evidence="1">
    <location>
        <begin position="59"/>
        <end position="91"/>
    </location>
</feature>
<dbReference type="EMBL" id="FUZO01000002">
    <property type="protein sequence ID" value="SKC70381.1"/>
    <property type="molecule type" value="Genomic_DNA"/>
</dbReference>
<sequence>MSTKRGRSTFRSAKVRSRWRDSLSSSQRVLVIIGLVLFLIVDVILVGLALTANRAPTADRTPRPLVTFNTTPEPEPAPGASAEPTGDATADGKRFITTVDGQTLWRATAGACSSTPAVVERSVDAGATWTPLATNAFDLRQVLALTTGDDGEIEIIGTTGEACAVGGFSSSDAGDSWAPDAALPGEISYPTPDDAAIVVSGQGVGLPCPAVDVMSATTDRTVTACAAVMAEWDPTTGSWNTTPYAGVHALATEGDRLMFVARGVPGCNGLGALAINGVPAAFASAPLVGCVDGADASAPAALTIAGQGAWLWVGEQLYRSADGGVTWG</sequence>
<evidence type="ECO:0000256" key="1">
    <source>
        <dbReference type="SAM" id="MobiDB-lite"/>
    </source>
</evidence>
<reference evidence="3 4" key="1">
    <citation type="submission" date="2017-02" db="EMBL/GenBank/DDBJ databases">
        <authorList>
            <person name="Varghese N."/>
            <person name="Submissions S."/>
        </authorList>
    </citation>
    <scope>NUCLEOTIDE SEQUENCE [LARGE SCALE GENOMIC DNA]</scope>
    <source>
        <strain evidence="3 4">VKM Ac-1787</strain>
    </source>
</reference>
<evidence type="ECO:0000313" key="4">
    <source>
        <dbReference type="Proteomes" id="UP000190827"/>
    </source>
</evidence>
<evidence type="ECO:0008006" key="5">
    <source>
        <dbReference type="Google" id="ProtNLM"/>
    </source>
</evidence>
<keyword evidence="4" id="KW-1185">Reference proteome</keyword>
<keyword evidence="2" id="KW-1133">Transmembrane helix</keyword>
<evidence type="ECO:0000313" key="3">
    <source>
        <dbReference type="EMBL" id="SKC70381.1"/>
    </source>
</evidence>
<protein>
    <recommendedName>
        <fullName evidence="5">Exo-alpha-sialidase</fullName>
    </recommendedName>
</protein>